<dbReference type="GeneID" id="80346745"/>
<dbReference type="EMBL" id="AP023396">
    <property type="protein sequence ID" value="BCK54414.1"/>
    <property type="molecule type" value="Genomic_DNA"/>
</dbReference>
<dbReference type="RefSeq" id="WP_187687676.1">
    <property type="nucleotide sequence ID" value="NZ_AP023396.1"/>
</dbReference>
<evidence type="ECO:0008006" key="3">
    <source>
        <dbReference type="Google" id="ProtNLM"/>
    </source>
</evidence>
<name>A0A7G1KM60_9NOCA</name>
<dbReference type="Proteomes" id="UP000516173">
    <property type="component" value="Chromosome"/>
</dbReference>
<evidence type="ECO:0000313" key="1">
    <source>
        <dbReference type="EMBL" id="BCK54414.1"/>
    </source>
</evidence>
<dbReference type="InterPro" id="IPR017642">
    <property type="entry name" value="DNA_S_mod_DndB"/>
</dbReference>
<evidence type="ECO:0000313" key="2">
    <source>
        <dbReference type="Proteomes" id="UP000516173"/>
    </source>
</evidence>
<gene>
    <name evidence="1" type="ORF">NWFMUON74_21860</name>
</gene>
<dbReference type="KEGG" id="nwl:NWFMUON74_21860"/>
<protein>
    <recommendedName>
        <fullName evidence="3">DGQHR domain-containing protein</fullName>
    </recommendedName>
</protein>
<keyword evidence="2" id="KW-1185">Reference proteome</keyword>
<reference evidence="1 2" key="1">
    <citation type="submission" date="2020-08" db="EMBL/GenBank/DDBJ databases">
        <title>Genome Sequencing of Nocardia wallacei strain FMUON74 and assembly.</title>
        <authorList>
            <person name="Toyokawa M."/>
            <person name="Uesaka K."/>
        </authorList>
    </citation>
    <scope>NUCLEOTIDE SEQUENCE [LARGE SCALE GENOMIC DNA]</scope>
    <source>
        <strain evidence="1 2">FMUON74</strain>
    </source>
</reference>
<sequence>MANPYQRQSIDPSKASAIPCLIVDENQVLATISLGHLMQLVPDPRTFEDKRLRPALMANPMVAELAERRETVQRYFTGAKKTNVPKYADFIFERVREQKHRGTPPICLGTPTKLTVVPSEDGTAKIGIPFGRLFLAVDGETQRAAWEDAHRKYAELVRSDPESEDALENVRIPVEIHHGLPVERLQALFYERNVLGAQVNANEAIAKDQRDPATQIVRALMAKPILQPNGQMVPVASIVQQASRQVGKRSPQWVTLSALRTLVVTTLLGRSGLQYGAKPVPLPEGSDFDSVLEEITDLVHAILQQFAEHFADKDTNLIGSPAIMAGIGVAANRAVTTVPNTSGYPSTSREELLEMLDEIHWARDGGYWDGIATRKTPRGITTVAGPKEVGYAVAEAIAGVNSLTSAKIRNKKSATITPTQELLPQMSMHR</sequence>
<accession>A0A7G1KM60</accession>
<proteinExistence type="predicted"/>
<dbReference type="AlphaFoldDB" id="A0A7G1KM60"/>
<organism evidence="1 2">
    <name type="scientific">Nocardia wallacei</name>
    <dbReference type="NCBI Taxonomy" id="480035"/>
    <lineage>
        <taxon>Bacteria</taxon>
        <taxon>Bacillati</taxon>
        <taxon>Actinomycetota</taxon>
        <taxon>Actinomycetes</taxon>
        <taxon>Mycobacteriales</taxon>
        <taxon>Nocardiaceae</taxon>
        <taxon>Nocardia</taxon>
    </lineage>
</organism>
<dbReference type="Pfam" id="PF14072">
    <property type="entry name" value="DndB"/>
    <property type="match status" value="1"/>
</dbReference>